<keyword evidence="6" id="KW-0809">Transit peptide</keyword>
<comment type="function">
    <text evidence="10">Essential component of the TIM23 complex, a complex that mediates the translocation of transit peptide-containing proteins across the mitochondrial inner membrane. Required to keep the TOM and the TIM23 complexes in close contact. At some point, it is released from the TOM23 complex to allow protein translocation into the mitochondrial matrix.</text>
</comment>
<keyword evidence="11" id="KW-0811">Translocation</keyword>
<dbReference type="GO" id="GO:0030150">
    <property type="term" value="P:protein import into mitochondrial matrix"/>
    <property type="evidence" value="ECO:0007669"/>
    <property type="project" value="UniProtKB-UniRule"/>
</dbReference>
<comment type="similarity">
    <text evidence="2 11">Belongs to the TIM21 family.</text>
</comment>
<evidence type="ECO:0000256" key="6">
    <source>
        <dbReference type="ARBA" id="ARBA00022946"/>
    </source>
</evidence>
<dbReference type="HOGENOM" id="CLU_089407_0_0_1"/>
<comment type="subcellular location">
    <subcellularLocation>
        <location evidence="1 11">Mitochondrion inner membrane</location>
        <topology evidence="1 11">Single-pass membrane protein</topology>
    </subcellularLocation>
</comment>
<reference evidence="13" key="1">
    <citation type="journal article" date="2015" name="Genome Announc.">
        <title>Genome sequence of the AIDS-associated pathogen Penicillium marneffei (ATCC18224) and its near taxonomic relative Talaromyces stipitatus (ATCC10500).</title>
        <authorList>
            <person name="Nierman W.C."/>
            <person name="Fedorova-Abrams N.D."/>
            <person name="Andrianopoulos A."/>
        </authorList>
    </citation>
    <scope>NUCLEOTIDE SEQUENCE [LARGE SCALE GENOMIC DNA]</scope>
    <source>
        <strain evidence="13">ATCC 10500 / CBS 375.48 / QM 6759 / NRRL 1006</strain>
    </source>
</reference>
<evidence type="ECO:0000256" key="8">
    <source>
        <dbReference type="ARBA" id="ARBA00023128"/>
    </source>
</evidence>
<dbReference type="InterPro" id="IPR013261">
    <property type="entry name" value="Tim21"/>
</dbReference>
<evidence type="ECO:0000256" key="5">
    <source>
        <dbReference type="ARBA" id="ARBA00022792"/>
    </source>
</evidence>
<dbReference type="PhylomeDB" id="B8MC74"/>
<evidence type="ECO:0000256" key="1">
    <source>
        <dbReference type="ARBA" id="ARBA00004434"/>
    </source>
</evidence>
<dbReference type="Pfam" id="PF08294">
    <property type="entry name" value="TIM21"/>
    <property type="match status" value="1"/>
</dbReference>
<evidence type="ECO:0000256" key="2">
    <source>
        <dbReference type="ARBA" id="ARBA00010867"/>
    </source>
</evidence>
<dbReference type="FunCoup" id="B8MC74">
    <property type="interactions" value="252"/>
</dbReference>
<dbReference type="OMA" id="HFHVEGP"/>
<dbReference type="AlphaFoldDB" id="B8MC74"/>
<name>B8MC74_TALSN</name>
<keyword evidence="11" id="KW-0653">Protein transport</keyword>
<evidence type="ECO:0000256" key="4">
    <source>
        <dbReference type="ARBA" id="ARBA00022692"/>
    </source>
</evidence>
<dbReference type="RefSeq" id="XP_002482512.1">
    <property type="nucleotide sequence ID" value="XM_002482467.1"/>
</dbReference>
<dbReference type="eggNOG" id="KOG4836">
    <property type="taxonomic scope" value="Eukaryota"/>
</dbReference>
<protein>
    <recommendedName>
        <fullName evidence="3 11">Mitochondrial import inner membrane translocase subunit Tim21</fullName>
    </recommendedName>
</protein>
<evidence type="ECO:0000313" key="13">
    <source>
        <dbReference type="Proteomes" id="UP000001745"/>
    </source>
</evidence>
<evidence type="ECO:0000256" key="10">
    <source>
        <dbReference type="ARBA" id="ARBA00060204"/>
    </source>
</evidence>
<dbReference type="EMBL" id="EQ962655">
    <property type="protein sequence ID" value="EED18520.1"/>
    <property type="molecule type" value="Genomic_DNA"/>
</dbReference>
<keyword evidence="5 11" id="KW-0999">Mitochondrion inner membrane</keyword>
<evidence type="ECO:0000313" key="12">
    <source>
        <dbReference type="EMBL" id="EED18520.1"/>
    </source>
</evidence>
<dbReference type="InParanoid" id="B8MC74"/>
<evidence type="ECO:0000256" key="7">
    <source>
        <dbReference type="ARBA" id="ARBA00022989"/>
    </source>
</evidence>
<dbReference type="PANTHER" id="PTHR13032:SF6">
    <property type="entry name" value="MITOCHONDRIAL IMPORT INNER MEMBRANE TRANSLOCASE SUBUNIT TIM21"/>
    <property type="match status" value="1"/>
</dbReference>
<organism evidence="12 13">
    <name type="scientific">Talaromyces stipitatus (strain ATCC 10500 / CBS 375.48 / QM 6759 / NRRL 1006)</name>
    <name type="common">Penicillium stipitatum</name>
    <dbReference type="NCBI Taxonomy" id="441959"/>
    <lineage>
        <taxon>Eukaryota</taxon>
        <taxon>Fungi</taxon>
        <taxon>Dikarya</taxon>
        <taxon>Ascomycota</taxon>
        <taxon>Pezizomycotina</taxon>
        <taxon>Eurotiomycetes</taxon>
        <taxon>Eurotiomycetidae</taxon>
        <taxon>Eurotiales</taxon>
        <taxon>Trichocomaceae</taxon>
        <taxon>Talaromyces</taxon>
        <taxon>Talaromyces sect. Talaromyces</taxon>
    </lineage>
</organism>
<proteinExistence type="inferred from homology"/>
<dbReference type="FunFam" id="3.10.450.320:FF:000002">
    <property type="entry name" value="Mitochondrial import inner membrane translocase subunit tim21"/>
    <property type="match status" value="1"/>
</dbReference>
<sequence length="246" mass="27247">MYRSLLHNPTLLAVRAPTTTTTTTTPSFLRASTTAATSSNLTRGYATQSSLGGNGTGPARKQISVMTDDGRYKWSELSGKEKVARATQQSFNFVIVIVGVVMTGGVLTLLYTDVFSPNSRTWQFEKAVSRIKEDPRCTSLLGNSKEIKAYGEATGNRWTRNRPIATTIQKDSLGREHMRINFHVEGPLNEGIVHVHMIKPLDDPNFQYRFLAVDVKGHPRIILEQSSDEALGGKKSPLKILGINWR</sequence>
<comment type="subunit">
    <text evidence="11">Component of the TIM23 complex.</text>
</comment>
<evidence type="ECO:0000256" key="9">
    <source>
        <dbReference type="ARBA" id="ARBA00023136"/>
    </source>
</evidence>
<dbReference type="Proteomes" id="UP000001745">
    <property type="component" value="Unassembled WGS sequence"/>
</dbReference>
<accession>B8MC74</accession>
<keyword evidence="13" id="KW-1185">Reference proteome</keyword>
<dbReference type="OrthoDB" id="436405at2759"/>
<dbReference type="Gene3D" id="3.10.450.320">
    <property type="entry name" value="Mitochondrial import inner membrane translocase subunit Tim21"/>
    <property type="match status" value="1"/>
</dbReference>
<dbReference type="InterPro" id="IPR038552">
    <property type="entry name" value="Tim21_IMS_sf"/>
</dbReference>
<feature type="transmembrane region" description="Helical" evidence="11">
    <location>
        <begin position="90"/>
        <end position="111"/>
    </location>
</feature>
<dbReference type="GeneID" id="8097717"/>
<keyword evidence="9 11" id="KW-0472">Membrane</keyword>
<keyword evidence="11" id="KW-0813">Transport</keyword>
<keyword evidence="4 11" id="KW-0812">Transmembrane</keyword>
<keyword evidence="7 11" id="KW-1133">Transmembrane helix</keyword>
<gene>
    <name evidence="12" type="ORF">TSTA_122520</name>
</gene>
<dbReference type="STRING" id="441959.B8MC74"/>
<evidence type="ECO:0000256" key="3">
    <source>
        <dbReference type="ARBA" id="ARBA00020726"/>
    </source>
</evidence>
<keyword evidence="8 11" id="KW-0496">Mitochondrion</keyword>
<dbReference type="GO" id="GO:0005744">
    <property type="term" value="C:TIM23 mitochondrial import inner membrane translocase complex"/>
    <property type="evidence" value="ECO:0007669"/>
    <property type="project" value="UniProtKB-UniRule"/>
</dbReference>
<dbReference type="VEuPathDB" id="FungiDB:TSTA_122520"/>
<dbReference type="PANTHER" id="PTHR13032">
    <property type="entry name" value="MITOCHONDRIAL IMPORT INNER MEMBRANE TRANSLOCASE SUBUNIT TIM21"/>
    <property type="match status" value="1"/>
</dbReference>
<evidence type="ECO:0000256" key="11">
    <source>
        <dbReference type="RuleBase" id="RU367142"/>
    </source>
</evidence>